<organism evidence="3 4">
    <name type="scientific">Pedobacter alpinus</name>
    <dbReference type="NCBI Taxonomy" id="1590643"/>
    <lineage>
        <taxon>Bacteria</taxon>
        <taxon>Pseudomonadati</taxon>
        <taxon>Bacteroidota</taxon>
        <taxon>Sphingobacteriia</taxon>
        <taxon>Sphingobacteriales</taxon>
        <taxon>Sphingobacteriaceae</taxon>
        <taxon>Pedobacter</taxon>
    </lineage>
</organism>
<dbReference type="InterPro" id="IPR008927">
    <property type="entry name" value="6-PGluconate_DH-like_C_sf"/>
</dbReference>
<dbReference type="PANTHER" id="PTHR40459:SF1">
    <property type="entry name" value="CONSERVED HYPOTHETICAL ALANINE AND LEUCINE RICH PROTEIN"/>
    <property type="match status" value="1"/>
</dbReference>
<dbReference type="SUPFAM" id="SSF48179">
    <property type="entry name" value="6-phosphogluconate dehydrogenase C-terminal domain-like"/>
    <property type="match status" value="1"/>
</dbReference>
<dbReference type="PANTHER" id="PTHR40459">
    <property type="entry name" value="CONSERVED HYPOTHETICAL ALANINE AND LEUCINE RICH PROTEIN"/>
    <property type="match status" value="1"/>
</dbReference>
<keyword evidence="4" id="KW-1185">Reference proteome</keyword>
<protein>
    <submittedName>
        <fullName evidence="3">Rossmann-like and DUF2520 domain-containing protein</fullName>
    </submittedName>
</protein>
<evidence type="ECO:0000313" key="4">
    <source>
        <dbReference type="Proteomes" id="UP001597546"/>
    </source>
</evidence>
<evidence type="ECO:0000313" key="3">
    <source>
        <dbReference type="EMBL" id="MFD2733032.1"/>
    </source>
</evidence>
<proteinExistence type="predicted"/>
<dbReference type="InterPro" id="IPR018931">
    <property type="entry name" value="DUF2520"/>
</dbReference>
<reference evidence="4" key="1">
    <citation type="journal article" date="2019" name="Int. J. Syst. Evol. Microbiol.">
        <title>The Global Catalogue of Microorganisms (GCM) 10K type strain sequencing project: providing services to taxonomists for standard genome sequencing and annotation.</title>
        <authorList>
            <consortium name="The Broad Institute Genomics Platform"/>
            <consortium name="The Broad Institute Genome Sequencing Center for Infectious Disease"/>
            <person name="Wu L."/>
            <person name="Ma J."/>
        </authorList>
    </citation>
    <scope>NUCLEOTIDE SEQUENCE [LARGE SCALE GENOMIC DNA]</scope>
    <source>
        <strain evidence="4">KCTC 42456</strain>
    </source>
</reference>
<dbReference type="InterPro" id="IPR028939">
    <property type="entry name" value="P5C_Rdtase_cat_N"/>
</dbReference>
<gene>
    <name evidence="3" type="ORF">ACFSSE_15080</name>
</gene>
<feature type="domain" description="Pyrroline-5-carboxylate reductase catalytic N-terminal" evidence="1">
    <location>
        <begin position="2"/>
        <end position="87"/>
    </location>
</feature>
<dbReference type="Pfam" id="PF03807">
    <property type="entry name" value="F420_oxidored"/>
    <property type="match status" value="1"/>
</dbReference>
<name>A0ABW5TUT0_9SPHI</name>
<dbReference type="RefSeq" id="WP_379041624.1">
    <property type="nucleotide sequence ID" value="NZ_JBHSKW010000016.1"/>
</dbReference>
<dbReference type="SUPFAM" id="SSF51735">
    <property type="entry name" value="NAD(P)-binding Rossmann-fold domains"/>
    <property type="match status" value="1"/>
</dbReference>
<dbReference type="EMBL" id="JBHULV010000051">
    <property type="protein sequence ID" value="MFD2733032.1"/>
    <property type="molecule type" value="Genomic_DNA"/>
</dbReference>
<accession>A0ABW5TUT0</accession>
<sequence length="256" mass="28138">MRIAMLGAGNVATHLSKALINAGFPVAQVWSRNIENAVDLASQIGANSIAKIEEVSTDIDIVILAVADDAIAEISNRLPINADRVVLHTSGSTAIDTLNKHQKFGVLYPLQTFSKNTDLDFSQIPLCIEANDDDTLNQLNLIANRLSNNVVFVNSDSRMRLHIAAVFACNFSNYFFGIAQDLMSGAQLNFDLIRPLIQETASKAMEKKPVDVQTGPAKRNDQNTIKKHLELLESEPTLKELYALLSQNIVKKYSES</sequence>
<dbReference type="Gene3D" id="3.40.50.720">
    <property type="entry name" value="NAD(P)-binding Rossmann-like Domain"/>
    <property type="match status" value="1"/>
</dbReference>
<dbReference type="InterPro" id="IPR037108">
    <property type="entry name" value="TM1727-like_C_sf"/>
</dbReference>
<comment type="caution">
    <text evidence="3">The sequence shown here is derived from an EMBL/GenBank/DDBJ whole genome shotgun (WGS) entry which is preliminary data.</text>
</comment>
<dbReference type="Gene3D" id="1.10.1040.20">
    <property type="entry name" value="ProC-like, C-terminal domain"/>
    <property type="match status" value="1"/>
</dbReference>
<evidence type="ECO:0000259" key="1">
    <source>
        <dbReference type="Pfam" id="PF03807"/>
    </source>
</evidence>
<dbReference type="Proteomes" id="UP001597546">
    <property type="component" value="Unassembled WGS sequence"/>
</dbReference>
<dbReference type="Pfam" id="PF10728">
    <property type="entry name" value="DUF2520"/>
    <property type="match status" value="1"/>
</dbReference>
<evidence type="ECO:0000259" key="2">
    <source>
        <dbReference type="Pfam" id="PF10728"/>
    </source>
</evidence>
<feature type="domain" description="DUF2520" evidence="2">
    <location>
        <begin position="124"/>
        <end position="249"/>
    </location>
</feature>
<dbReference type="InterPro" id="IPR036291">
    <property type="entry name" value="NAD(P)-bd_dom_sf"/>
</dbReference>